<dbReference type="InterPro" id="IPR019808">
    <property type="entry name" value="Histidine_triad_CS"/>
</dbReference>
<evidence type="ECO:0000256" key="1">
    <source>
        <dbReference type="ARBA" id="ARBA00024472"/>
    </source>
</evidence>
<sequence length="105" mass="11600">GKIICKEISAKIIFEEDQCLLHDISPQAPTQSLVIPKKPIFQISVAEDNDKNLGHLMIVGKKSAANLGLEKGYQMVVNEGSNGEQSLYHVHLHVLGGHQDHWYTG</sequence>
<keyword evidence="8" id="KW-1185">Reference proteome</keyword>
<protein>
    <recommendedName>
        <fullName evidence="6">HIT domain-containing protein</fullName>
    </recommendedName>
</protein>
<feature type="active site" description="Tele-AMP-histidine intermediate" evidence="3">
    <location>
        <position position="91"/>
    </location>
</feature>
<dbReference type="GO" id="GO:0003824">
    <property type="term" value="F:catalytic activity"/>
    <property type="evidence" value="ECO:0007669"/>
    <property type="project" value="InterPro"/>
</dbReference>
<dbReference type="eggNOG" id="KOG3275">
    <property type="taxonomic scope" value="Eukaryota"/>
</dbReference>
<feature type="short sequence motif" description="Histidine triad motif" evidence="4 5">
    <location>
        <begin position="89"/>
        <end position="93"/>
    </location>
</feature>
<dbReference type="InterPro" id="IPR036265">
    <property type="entry name" value="HIT-like_sf"/>
</dbReference>
<dbReference type="PROSITE" id="PS00892">
    <property type="entry name" value="HIT_1"/>
    <property type="match status" value="1"/>
</dbReference>
<reference evidence="7 8" key="1">
    <citation type="journal article" date="2011" name="Nature">
        <title>A high-resolution map of human evolutionary constraint using 29 mammals.</title>
        <authorList>
            <person name="Lindblad-Toh K."/>
            <person name="Garber M."/>
            <person name="Zuk O."/>
            <person name="Lin M.F."/>
            <person name="Parker B.J."/>
            <person name="Washietl S."/>
            <person name="Kheradpour P."/>
            <person name="Ernst J."/>
            <person name="Jordan G."/>
            <person name="Mauceli E."/>
            <person name="Ward L.D."/>
            <person name="Lowe C.B."/>
            <person name="Holloway A.K."/>
            <person name="Clamp M."/>
            <person name="Gnerre S."/>
            <person name="Alfoldi J."/>
            <person name="Beal K."/>
            <person name="Chang J."/>
            <person name="Clawson H."/>
            <person name="Cuff J."/>
            <person name="Di Palma F."/>
            <person name="Fitzgerald S."/>
            <person name="Flicek P."/>
            <person name="Guttman M."/>
            <person name="Hubisz M.J."/>
            <person name="Jaffe D.B."/>
            <person name="Jungreis I."/>
            <person name="Kent W.J."/>
            <person name="Kostka D."/>
            <person name="Lara M."/>
            <person name="Martins A.L."/>
            <person name="Massingham T."/>
            <person name="Moltke I."/>
            <person name="Raney B.J."/>
            <person name="Rasmussen M.D."/>
            <person name="Robinson J."/>
            <person name="Stark A."/>
            <person name="Vilella A.J."/>
            <person name="Wen J."/>
            <person name="Xie X."/>
            <person name="Zody M.C."/>
            <person name="Baldwin J."/>
            <person name="Bloom T."/>
            <person name="Chin C.W."/>
            <person name="Heiman D."/>
            <person name="Nicol R."/>
            <person name="Nusbaum C."/>
            <person name="Young S."/>
            <person name="Wilkinson J."/>
            <person name="Worley K.C."/>
            <person name="Kovar C.L."/>
            <person name="Muzny D.M."/>
            <person name="Gibbs R.A."/>
            <person name="Cree A."/>
            <person name="Dihn H.H."/>
            <person name="Fowler G."/>
            <person name="Jhangiani S."/>
            <person name="Joshi V."/>
            <person name="Lee S."/>
            <person name="Lewis L.R."/>
            <person name="Nazareth L.V."/>
            <person name="Okwuonu G."/>
            <person name="Santibanez J."/>
            <person name="Warren W.C."/>
            <person name="Mardis E.R."/>
            <person name="Weinstock G.M."/>
            <person name="Wilson R.K."/>
            <person name="Delehaunty K."/>
            <person name="Dooling D."/>
            <person name="Fronik C."/>
            <person name="Fulton L."/>
            <person name="Fulton B."/>
            <person name="Graves T."/>
            <person name="Minx P."/>
            <person name="Sodergren E."/>
            <person name="Birney E."/>
            <person name="Margulies E.H."/>
            <person name="Herrero J."/>
            <person name="Green E.D."/>
            <person name="Haussler D."/>
            <person name="Siepel A."/>
            <person name="Goldman N."/>
            <person name="Pollard K.S."/>
            <person name="Pedersen J.S."/>
            <person name="Lander E.S."/>
            <person name="Kellis M."/>
        </authorList>
    </citation>
    <scope>NUCLEOTIDE SEQUENCE [LARGE SCALE GENOMIC DNA]</scope>
</reference>
<evidence type="ECO:0000313" key="8">
    <source>
        <dbReference type="Proteomes" id="UP000001074"/>
    </source>
</evidence>
<comment type="similarity">
    <text evidence="2">Belongs to the HINT family.</text>
</comment>
<dbReference type="Pfam" id="PF01230">
    <property type="entry name" value="HIT"/>
    <property type="match status" value="1"/>
</dbReference>
<evidence type="ECO:0000256" key="2">
    <source>
        <dbReference type="ARBA" id="ARBA00025764"/>
    </source>
</evidence>
<evidence type="ECO:0000256" key="5">
    <source>
        <dbReference type="PROSITE-ProRule" id="PRU00464"/>
    </source>
</evidence>
<dbReference type="Gene3D" id="3.30.428.10">
    <property type="entry name" value="HIT-like"/>
    <property type="match status" value="1"/>
</dbReference>
<proteinExistence type="inferred from homology"/>
<dbReference type="PRINTS" id="PR00332">
    <property type="entry name" value="HISTRIAD"/>
</dbReference>
<dbReference type="Proteomes" id="UP000001074">
    <property type="component" value="Unassembled WGS sequence"/>
</dbReference>
<feature type="domain" description="HIT" evidence="6">
    <location>
        <begin position="1"/>
        <end position="105"/>
    </location>
</feature>
<dbReference type="PANTHER" id="PTHR23089">
    <property type="entry name" value="HISTIDINE TRIAD HIT PROTEIN"/>
    <property type="match status" value="1"/>
</dbReference>
<evidence type="ECO:0000313" key="7">
    <source>
        <dbReference type="Ensembl" id="ENSMLUP00000020797.1"/>
    </source>
</evidence>
<dbReference type="InParanoid" id="G1QAR4"/>
<dbReference type="SUPFAM" id="SSF54197">
    <property type="entry name" value="HIT-like"/>
    <property type="match status" value="1"/>
</dbReference>
<organism evidence="7 8">
    <name type="scientific">Myotis lucifugus</name>
    <name type="common">Little brown bat</name>
    <dbReference type="NCBI Taxonomy" id="59463"/>
    <lineage>
        <taxon>Eukaryota</taxon>
        <taxon>Metazoa</taxon>
        <taxon>Chordata</taxon>
        <taxon>Craniata</taxon>
        <taxon>Vertebrata</taxon>
        <taxon>Euteleostomi</taxon>
        <taxon>Mammalia</taxon>
        <taxon>Eutheria</taxon>
        <taxon>Laurasiatheria</taxon>
        <taxon>Chiroptera</taxon>
        <taxon>Yangochiroptera</taxon>
        <taxon>Vespertilionidae</taxon>
        <taxon>Myotis</taxon>
    </lineage>
</organism>
<name>G1QAR4_MYOLU</name>
<dbReference type="Ensembl" id="ENSMLUT00000025910.1">
    <property type="protein sequence ID" value="ENSMLUP00000020797.1"/>
    <property type="gene ID" value="ENSMLUG00000025247.1"/>
</dbReference>
<dbReference type="OMA" id="CAADLXV"/>
<reference evidence="7" key="2">
    <citation type="submission" date="2025-08" db="UniProtKB">
        <authorList>
            <consortium name="Ensembl"/>
        </authorList>
    </citation>
    <scope>IDENTIFICATION</scope>
</reference>
<comment type="catalytic activity">
    <reaction evidence="1">
        <text>adenosine 5'-phosphoramidate + H2O = NH4(+) + AMP</text>
        <dbReference type="Rhea" id="RHEA:67916"/>
        <dbReference type="ChEBI" id="CHEBI:15377"/>
        <dbReference type="ChEBI" id="CHEBI:28938"/>
        <dbReference type="ChEBI" id="CHEBI:57890"/>
        <dbReference type="ChEBI" id="CHEBI:456215"/>
    </reaction>
</comment>
<dbReference type="HOGENOM" id="CLU_056776_8_1_1"/>
<evidence type="ECO:0000256" key="4">
    <source>
        <dbReference type="PIRSR" id="PIRSR601310-3"/>
    </source>
</evidence>
<dbReference type="STRING" id="59463.ENSMLUP00000020797"/>
<evidence type="ECO:0000259" key="6">
    <source>
        <dbReference type="PROSITE" id="PS51084"/>
    </source>
</evidence>
<dbReference type="GeneTree" id="ENSGT00940000154451"/>
<dbReference type="InterPro" id="IPR001310">
    <property type="entry name" value="Histidine_triad_HIT"/>
</dbReference>
<dbReference type="PROSITE" id="PS51084">
    <property type="entry name" value="HIT_2"/>
    <property type="match status" value="1"/>
</dbReference>
<evidence type="ECO:0000256" key="3">
    <source>
        <dbReference type="PIRSR" id="PIRSR601310-1"/>
    </source>
</evidence>
<dbReference type="InterPro" id="IPR011146">
    <property type="entry name" value="HIT-like"/>
</dbReference>
<dbReference type="AlphaFoldDB" id="G1QAR4"/>
<accession>G1QAR4</accession>
<dbReference type="EMBL" id="AAPE02037400">
    <property type="status" value="NOT_ANNOTATED_CDS"/>
    <property type="molecule type" value="Genomic_DNA"/>
</dbReference>
<reference evidence="7" key="3">
    <citation type="submission" date="2025-09" db="UniProtKB">
        <authorList>
            <consortium name="Ensembl"/>
        </authorList>
    </citation>
    <scope>IDENTIFICATION</scope>
</reference>